<organism evidence="1">
    <name type="scientific">Tulasnella barnavirus 1</name>
    <dbReference type="NCBI Taxonomy" id="2768768"/>
    <lineage>
        <taxon>Viruses</taxon>
        <taxon>Riboviria</taxon>
        <taxon>Orthornavirae</taxon>
        <taxon>Pisuviricota</taxon>
        <taxon>Pisoniviricetes</taxon>
        <taxon>Sobelivirales</taxon>
        <taxon>Barnaviridae</taxon>
        <taxon>Barnavirus</taxon>
    </lineage>
</organism>
<proteinExistence type="predicted"/>
<evidence type="ECO:0000313" key="1">
    <source>
        <dbReference type="EMBL" id="QNN89178.1"/>
    </source>
</evidence>
<dbReference type="EMBL" id="MN738552">
    <property type="protein sequence ID" value="QNN89178.1"/>
    <property type="molecule type" value="Genomic_RNA"/>
</dbReference>
<accession>A0A7G9U7U7</accession>
<reference evidence="1" key="1">
    <citation type="submission" date="2019-11" db="EMBL/GenBank/DDBJ databases">
        <title>New viral taxa with unprecedented genome organizations defined by the characterization of the virome from a collection of ericoid and orchid mycorrhizal fungi.</title>
        <authorList>
            <person name="Sutela S."/>
            <person name="Forgia M."/>
            <person name="Vainio E."/>
            <person name="Chiapello M."/>
            <person name="Daghino S."/>
            <person name="Vallino M."/>
            <person name="Martino E."/>
            <person name="Girlanda M."/>
            <person name="Perotto S."/>
            <person name="Turina M."/>
        </authorList>
    </citation>
    <scope>NUCLEOTIDE SEQUENCE</scope>
    <source>
        <strain evidence="1">MUT4049</strain>
    </source>
</reference>
<protein>
    <submittedName>
        <fullName evidence="1">Uncharacterized protein</fullName>
    </submittedName>
</protein>
<sequence>MNGVQIASYRFQIGAPYPRDMCAPGDLEWVSGVGQVLPLPVGGNSYWHERGFHYMVAYRMLHLVDDGVSGPCFCYGEQRLVALSNNAFARYGKRQIGLKRFKFDMEFYGRFIAPNQRSRHLLSTEI</sequence>
<name>A0A7G9U7U7_9VIRU</name>